<gene>
    <name evidence="2" type="ORF">METZ01_LOCUS373822</name>
</gene>
<keyword evidence="1" id="KW-0472">Membrane</keyword>
<organism evidence="2">
    <name type="scientific">marine metagenome</name>
    <dbReference type="NCBI Taxonomy" id="408172"/>
    <lineage>
        <taxon>unclassified sequences</taxon>
        <taxon>metagenomes</taxon>
        <taxon>ecological metagenomes</taxon>
    </lineage>
</organism>
<proteinExistence type="predicted"/>
<accession>A0A382THT1</accession>
<dbReference type="EMBL" id="UINC01136286">
    <property type="protein sequence ID" value="SVD20968.1"/>
    <property type="molecule type" value="Genomic_DNA"/>
</dbReference>
<keyword evidence="1" id="KW-0812">Transmembrane</keyword>
<sequence>MKTLGKIFAVFLTAGIFYAGSALFSSAPIGSDLGNKLAFFLVGGVVVLIILAKKLK</sequence>
<protein>
    <submittedName>
        <fullName evidence="2">Uncharacterized protein</fullName>
    </submittedName>
</protein>
<keyword evidence="1" id="KW-1133">Transmembrane helix</keyword>
<evidence type="ECO:0000256" key="1">
    <source>
        <dbReference type="SAM" id="Phobius"/>
    </source>
</evidence>
<feature type="transmembrane region" description="Helical" evidence="1">
    <location>
        <begin position="33"/>
        <end position="52"/>
    </location>
</feature>
<dbReference type="AlphaFoldDB" id="A0A382THT1"/>
<reference evidence="2" key="1">
    <citation type="submission" date="2018-05" db="EMBL/GenBank/DDBJ databases">
        <authorList>
            <person name="Lanie J.A."/>
            <person name="Ng W.-L."/>
            <person name="Kazmierczak K.M."/>
            <person name="Andrzejewski T.M."/>
            <person name="Davidsen T.M."/>
            <person name="Wayne K.J."/>
            <person name="Tettelin H."/>
            <person name="Glass J.I."/>
            <person name="Rusch D."/>
            <person name="Podicherti R."/>
            <person name="Tsui H.-C.T."/>
            <person name="Winkler M.E."/>
        </authorList>
    </citation>
    <scope>NUCLEOTIDE SEQUENCE</scope>
</reference>
<feature type="transmembrane region" description="Helical" evidence="1">
    <location>
        <begin position="7"/>
        <end position="27"/>
    </location>
</feature>
<name>A0A382THT1_9ZZZZ</name>
<evidence type="ECO:0000313" key="2">
    <source>
        <dbReference type="EMBL" id="SVD20968.1"/>
    </source>
</evidence>